<dbReference type="InterPro" id="IPR036390">
    <property type="entry name" value="WH_DNA-bd_sf"/>
</dbReference>
<dbReference type="PIRSF" id="PIRSF005739">
    <property type="entry name" value="O-mtase"/>
    <property type="match status" value="1"/>
</dbReference>
<dbReference type="Gene3D" id="1.10.10.10">
    <property type="entry name" value="Winged helix-like DNA-binding domain superfamily/Winged helix DNA-binding domain"/>
    <property type="match status" value="1"/>
</dbReference>
<evidence type="ECO:0000259" key="5">
    <source>
        <dbReference type="Pfam" id="PF08100"/>
    </source>
</evidence>
<evidence type="ECO:0000313" key="6">
    <source>
        <dbReference type="EMBL" id="MBA8923834.1"/>
    </source>
</evidence>
<dbReference type="InterPro" id="IPR001077">
    <property type="entry name" value="COMT_C"/>
</dbReference>
<keyword evidence="2 6" id="KW-0808">Transferase</keyword>
<evidence type="ECO:0000256" key="3">
    <source>
        <dbReference type="ARBA" id="ARBA00022691"/>
    </source>
</evidence>
<dbReference type="InterPro" id="IPR036388">
    <property type="entry name" value="WH-like_DNA-bd_sf"/>
</dbReference>
<accession>A0ABR6BAG0</accession>
<dbReference type="InterPro" id="IPR016461">
    <property type="entry name" value="COMT-like"/>
</dbReference>
<feature type="domain" description="O-methyltransferase C-terminal" evidence="4">
    <location>
        <begin position="124"/>
        <end position="331"/>
    </location>
</feature>
<dbReference type="GO" id="GO:0032259">
    <property type="term" value="P:methylation"/>
    <property type="evidence" value="ECO:0007669"/>
    <property type="project" value="UniProtKB-KW"/>
</dbReference>
<proteinExistence type="predicted"/>
<dbReference type="InterPro" id="IPR012967">
    <property type="entry name" value="COMT_dimerisation"/>
</dbReference>
<gene>
    <name evidence="6" type="ORF">BC739_001031</name>
</gene>
<sequence length="351" mass="37445">MSAEVTAEPNPGPSMAVPPAVHAVRDLALSCARAAAVRAAIQLGVADTVGEEPMPLATLATAVGAKQATLHRLLRALATYGVFTVTDDGTCAHNEVSRMLRSDAERTMKHMVLWVTEPWAWEVWPHLGDAIRTGENPFTKLHGREFFDYLHAEAPDSAKVFDQAMTQSSQLSVAALVNEISLAENQVFADIGGGQGSVLAAVLERSPTARGALLDLPEVLDNADQRLRPGGALADRVELMPGDSNAEVPVKADVYLLKNLLEWDDESTVRTLRNVAASAAPGARVLVVENLLDGSPEIGFTTAMDLLLLCNVGGRKHTKAGLTDLCERAGLRVLDVRPVNAYLHLVEASVA</sequence>
<dbReference type="Pfam" id="PF08100">
    <property type="entry name" value="Dimerisation"/>
    <property type="match status" value="1"/>
</dbReference>
<evidence type="ECO:0000313" key="7">
    <source>
        <dbReference type="Proteomes" id="UP000517916"/>
    </source>
</evidence>
<dbReference type="Proteomes" id="UP000517916">
    <property type="component" value="Unassembled WGS sequence"/>
</dbReference>
<feature type="domain" description="O-methyltransferase dimerisation" evidence="5">
    <location>
        <begin position="27"/>
        <end position="100"/>
    </location>
</feature>
<dbReference type="InterPro" id="IPR029063">
    <property type="entry name" value="SAM-dependent_MTases_sf"/>
</dbReference>
<dbReference type="EC" id="2.1.1.-" evidence="6"/>
<reference evidence="6 7" key="1">
    <citation type="submission" date="2020-08" db="EMBL/GenBank/DDBJ databases">
        <title>Genomic Encyclopedia of Archaeal and Bacterial Type Strains, Phase II (KMG-II): from individual species to whole genera.</title>
        <authorList>
            <person name="Goeker M."/>
        </authorList>
    </citation>
    <scope>NUCLEOTIDE SEQUENCE [LARGE SCALE GENOMIC DNA]</scope>
    <source>
        <strain evidence="6 7">DSM 43850</strain>
    </source>
</reference>
<keyword evidence="1 6" id="KW-0489">Methyltransferase</keyword>
<dbReference type="SUPFAM" id="SSF46785">
    <property type="entry name" value="Winged helix' DNA-binding domain"/>
    <property type="match status" value="1"/>
</dbReference>
<dbReference type="EMBL" id="JACJID010000001">
    <property type="protein sequence ID" value="MBA8923834.1"/>
    <property type="molecule type" value="Genomic_DNA"/>
</dbReference>
<keyword evidence="3" id="KW-0949">S-adenosyl-L-methionine</keyword>
<dbReference type="PROSITE" id="PS51683">
    <property type="entry name" value="SAM_OMT_II"/>
    <property type="match status" value="1"/>
</dbReference>
<dbReference type="SUPFAM" id="SSF53335">
    <property type="entry name" value="S-adenosyl-L-methionine-dependent methyltransferases"/>
    <property type="match status" value="1"/>
</dbReference>
<protein>
    <submittedName>
        <fullName evidence="6">C-methyltransferase</fullName>
        <ecNumber evidence="6">2.1.1.-</ecNumber>
    </submittedName>
</protein>
<comment type="caution">
    <text evidence="6">The sequence shown here is derived from an EMBL/GenBank/DDBJ whole genome shotgun (WGS) entry which is preliminary data.</text>
</comment>
<evidence type="ECO:0000259" key="4">
    <source>
        <dbReference type="Pfam" id="PF00891"/>
    </source>
</evidence>
<evidence type="ECO:0000256" key="1">
    <source>
        <dbReference type="ARBA" id="ARBA00022603"/>
    </source>
</evidence>
<dbReference type="Pfam" id="PF00891">
    <property type="entry name" value="Methyltransf_2"/>
    <property type="match status" value="1"/>
</dbReference>
<name>A0ABR6BAG0_9PSEU</name>
<dbReference type="PANTHER" id="PTHR43712">
    <property type="entry name" value="PUTATIVE (AFU_ORTHOLOGUE AFUA_4G14580)-RELATED"/>
    <property type="match status" value="1"/>
</dbReference>
<evidence type="ECO:0000256" key="2">
    <source>
        <dbReference type="ARBA" id="ARBA00022679"/>
    </source>
</evidence>
<dbReference type="PANTHER" id="PTHR43712:SF2">
    <property type="entry name" value="O-METHYLTRANSFERASE CICE"/>
    <property type="match status" value="1"/>
</dbReference>
<dbReference type="RefSeq" id="WP_182836404.1">
    <property type="nucleotide sequence ID" value="NZ_BAAABQ010000065.1"/>
</dbReference>
<dbReference type="GO" id="GO:0008168">
    <property type="term" value="F:methyltransferase activity"/>
    <property type="evidence" value="ECO:0007669"/>
    <property type="project" value="UniProtKB-KW"/>
</dbReference>
<dbReference type="Gene3D" id="1.10.287.1350">
    <property type="match status" value="1"/>
</dbReference>
<organism evidence="6 7">
    <name type="scientific">Kutzneria viridogrisea</name>
    <dbReference type="NCBI Taxonomy" id="47990"/>
    <lineage>
        <taxon>Bacteria</taxon>
        <taxon>Bacillati</taxon>
        <taxon>Actinomycetota</taxon>
        <taxon>Actinomycetes</taxon>
        <taxon>Pseudonocardiales</taxon>
        <taxon>Pseudonocardiaceae</taxon>
        <taxon>Kutzneria</taxon>
    </lineage>
</organism>
<keyword evidence="7" id="KW-1185">Reference proteome</keyword>
<dbReference type="Gene3D" id="3.40.50.150">
    <property type="entry name" value="Vaccinia Virus protein VP39"/>
    <property type="match status" value="1"/>
</dbReference>